<dbReference type="InterPro" id="IPR058031">
    <property type="entry name" value="AAA_lid_NorR"/>
</dbReference>
<dbReference type="PANTHER" id="PTHR32071">
    <property type="entry name" value="TRANSCRIPTIONAL REGULATORY PROTEIN"/>
    <property type="match status" value="1"/>
</dbReference>
<keyword evidence="4" id="KW-0804">Transcription</keyword>
<keyword evidence="8" id="KW-1185">Reference proteome</keyword>
<sequence length="186" mass="21854">MANEGTFREDLYYRLHVVPVSIPPLRERRDDILPLVQHFLNENNHKYQISKSFDRSLKEFFYQHDWPGNVRELANLVERLMLTVPTNELQMKDLPDDYRKAVDNIPYVPKELETSNEIKTPKEKRTIKEIGTLKAAVEQAEREVLSLAAQQFQTTYEIAEHLATSQATIVRKLQKYKIKPIDTKMN</sequence>
<dbReference type="SUPFAM" id="SSF46689">
    <property type="entry name" value="Homeodomain-like"/>
    <property type="match status" value="1"/>
</dbReference>
<dbReference type="InterPro" id="IPR002078">
    <property type="entry name" value="Sigma_54_int"/>
</dbReference>
<protein>
    <recommendedName>
        <fullName evidence="6">Sigma-54 factor interaction domain-containing protein</fullName>
    </recommendedName>
</protein>
<evidence type="ECO:0000256" key="3">
    <source>
        <dbReference type="ARBA" id="ARBA00023015"/>
    </source>
</evidence>
<dbReference type="Pfam" id="PF25601">
    <property type="entry name" value="AAA_lid_14"/>
    <property type="match status" value="1"/>
</dbReference>
<keyword evidence="2" id="KW-0067">ATP-binding</keyword>
<dbReference type="Gene3D" id="1.10.8.60">
    <property type="match status" value="1"/>
</dbReference>
<feature type="domain" description="Sigma-54 factor interaction" evidence="6">
    <location>
        <begin position="1"/>
        <end position="82"/>
    </location>
</feature>
<comment type="caution">
    <text evidence="7">The sequence shown here is derived from an EMBL/GenBank/DDBJ whole genome shotgun (WGS) entry which is preliminary data.</text>
</comment>
<dbReference type="InterPro" id="IPR030828">
    <property type="entry name" value="HTH_TyrR"/>
</dbReference>
<dbReference type="Pfam" id="PF18024">
    <property type="entry name" value="HTH_50"/>
    <property type="match status" value="1"/>
</dbReference>
<evidence type="ECO:0000313" key="7">
    <source>
        <dbReference type="EMBL" id="MDE5415108.1"/>
    </source>
</evidence>
<name>A0ABT5VKX5_9BACI</name>
<dbReference type="PROSITE" id="PS00688">
    <property type="entry name" value="SIGMA54_INTERACT_3"/>
    <property type="match status" value="1"/>
</dbReference>
<dbReference type="RefSeq" id="WP_275119715.1">
    <property type="nucleotide sequence ID" value="NZ_JAOTPO010000013.1"/>
</dbReference>
<dbReference type="SUPFAM" id="SSF52540">
    <property type="entry name" value="P-loop containing nucleoside triphosphate hydrolases"/>
    <property type="match status" value="1"/>
</dbReference>
<evidence type="ECO:0000256" key="5">
    <source>
        <dbReference type="SAM" id="Coils"/>
    </source>
</evidence>
<reference evidence="7" key="1">
    <citation type="submission" date="2024-05" db="EMBL/GenBank/DDBJ databases">
        <title>Alkalihalobacillus sp. strain MEB203 novel alkaliphilic bacterium from Lonar Lake, India.</title>
        <authorList>
            <person name="Joshi A."/>
            <person name="Thite S."/>
            <person name="Mengade P."/>
        </authorList>
    </citation>
    <scope>NUCLEOTIDE SEQUENCE</scope>
    <source>
        <strain evidence="7">MEB 203</strain>
    </source>
</reference>
<evidence type="ECO:0000256" key="4">
    <source>
        <dbReference type="ARBA" id="ARBA00023163"/>
    </source>
</evidence>
<dbReference type="Gene3D" id="3.40.50.300">
    <property type="entry name" value="P-loop containing nucleotide triphosphate hydrolases"/>
    <property type="match status" value="1"/>
</dbReference>
<dbReference type="InterPro" id="IPR025944">
    <property type="entry name" value="Sigma_54_int_dom_CS"/>
</dbReference>
<proteinExistence type="predicted"/>
<dbReference type="Gene3D" id="1.10.10.60">
    <property type="entry name" value="Homeodomain-like"/>
    <property type="match status" value="1"/>
</dbReference>
<organism evidence="7 8">
    <name type="scientific">Alkalihalobacterium chitinilyticum</name>
    <dbReference type="NCBI Taxonomy" id="2980103"/>
    <lineage>
        <taxon>Bacteria</taxon>
        <taxon>Bacillati</taxon>
        <taxon>Bacillota</taxon>
        <taxon>Bacilli</taxon>
        <taxon>Bacillales</taxon>
        <taxon>Bacillaceae</taxon>
        <taxon>Alkalihalobacterium</taxon>
    </lineage>
</organism>
<evidence type="ECO:0000313" key="8">
    <source>
        <dbReference type="Proteomes" id="UP001148125"/>
    </source>
</evidence>
<evidence type="ECO:0000256" key="2">
    <source>
        <dbReference type="ARBA" id="ARBA00022840"/>
    </source>
</evidence>
<dbReference type="EMBL" id="JAOTPO010000013">
    <property type="protein sequence ID" value="MDE5415108.1"/>
    <property type="molecule type" value="Genomic_DNA"/>
</dbReference>
<keyword evidence="3" id="KW-0805">Transcription regulation</keyword>
<dbReference type="InterPro" id="IPR009057">
    <property type="entry name" value="Homeodomain-like_sf"/>
</dbReference>
<evidence type="ECO:0000256" key="1">
    <source>
        <dbReference type="ARBA" id="ARBA00022741"/>
    </source>
</evidence>
<evidence type="ECO:0000259" key="6">
    <source>
        <dbReference type="PROSITE" id="PS50045"/>
    </source>
</evidence>
<gene>
    <name evidence="7" type="ORF">N7Z68_17235</name>
</gene>
<dbReference type="Proteomes" id="UP001148125">
    <property type="component" value="Unassembled WGS sequence"/>
</dbReference>
<dbReference type="InterPro" id="IPR027417">
    <property type="entry name" value="P-loop_NTPase"/>
</dbReference>
<dbReference type="PANTHER" id="PTHR32071:SF57">
    <property type="entry name" value="C4-DICARBOXYLATE TRANSPORT TRANSCRIPTIONAL REGULATORY PROTEIN DCTD"/>
    <property type="match status" value="1"/>
</dbReference>
<feature type="coiled-coil region" evidence="5">
    <location>
        <begin position="123"/>
        <end position="150"/>
    </location>
</feature>
<dbReference type="PROSITE" id="PS50045">
    <property type="entry name" value="SIGMA54_INTERACT_4"/>
    <property type="match status" value="1"/>
</dbReference>
<accession>A0ABT5VKX5</accession>
<keyword evidence="1" id="KW-0547">Nucleotide-binding</keyword>
<keyword evidence="5" id="KW-0175">Coiled coil</keyword>